<proteinExistence type="predicted"/>
<sequence>MFFNSVFKELNLAGIYYKTEEEIPIMINLLYRNIKSSNRFVTAYLGIGGPASNNEIEKLPLSFFSFFNDRDTVILPFCNTLIANLGFGIGLPIRDKDIFATGIKDRCILQFALKDDSLSNIDSIQCAQKSLID</sequence>
<gene>
    <name evidence="1" type="ORF">ENX68_03830</name>
</gene>
<comment type="caution">
    <text evidence="1">The sequence shown here is derived from an EMBL/GenBank/DDBJ whole genome shotgun (WGS) entry which is preliminary data.</text>
</comment>
<name>A0A7V3VUC4_UNCW3</name>
<protein>
    <submittedName>
        <fullName evidence="1">Uncharacterized protein</fullName>
    </submittedName>
</protein>
<organism evidence="1">
    <name type="scientific">candidate division WOR-3 bacterium</name>
    <dbReference type="NCBI Taxonomy" id="2052148"/>
    <lineage>
        <taxon>Bacteria</taxon>
        <taxon>Bacteria division WOR-3</taxon>
    </lineage>
</organism>
<dbReference type="EMBL" id="DTOZ01000099">
    <property type="protein sequence ID" value="HGE78114.1"/>
    <property type="molecule type" value="Genomic_DNA"/>
</dbReference>
<dbReference type="AlphaFoldDB" id="A0A7V3VUC4"/>
<accession>A0A7V3VUC4</accession>
<reference evidence="1" key="1">
    <citation type="journal article" date="2020" name="mSystems">
        <title>Genome- and Community-Level Interaction Insights into Carbon Utilization and Element Cycling Functions of Hydrothermarchaeota in Hydrothermal Sediment.</title>
        <authorList>
            <person name="Zhou Z."/>
            <person name="Liu Y."/>
            <person name="Xu W."/>
            <person name="Pan J."/>
            <person name="Luo Z.H."/>
            <person name="Li M."/>
        </authorList>
    </citation>
    <scope>NUCLEOTIDE SEQUENCE [LARGE SCALE GENOMIC DNA]</scope>
    <source>
        <strain evidence="1">SpSt-961</strain>
    </source>
</reference>
<evidence type="ECO:0000313" key="1">
    <source>
        <dbReference type="EMBL" id="HGE78114.1"/>
    </source>
</evidence>